<sequence length="273" mass="31491">MANNHQWEAVNRVLRGLQLPEGPTADLWRSFVVELYNKVEQWEEVERRRYRHSQWDFGVIHTKHPGDLEIVDSFRRLVEHTLGITGRSLADVELGDNTLAEASRMVENSNKVFILASKHLNRPGVHKFIFQDALMTEVLQDRWRSKIIPLKVPGEPRAVIFGLNNIEGLTLDEERHRNRILRQRTERLQQIREVVEGLRQEFGDDYDPTEQLQQMTSQLRLVAEDYMDGGVDQVINMSGCSNVTVGPSYHFAVSRATPSALTPHHTDHLPYTP</sequence>
<proteinExistence type="predicted"/>
<evidence type="ECO:0000313" key="3">
    <source>
        <dbReference type="Proteomes" id="UP000747542"/>
    </source>
</evidence>
<accession>A0A8J5JK36</accession>
<organism evidence="2 3">
    <name type="scientific">Homarus americanus</name>
    <name type="common">American lobster</name>
    <dbReference type="NCBI Taxonomy" id="6706"/>
    <lineage>
        <taxon>Eukaryota</taxon>
        <taxon>Metazoa</taxon>
        <taxon>Ecdysozoa</taxon>
        <taxon>Arthropoda</taxon>
        <taxon>Crustacea</taxon>
        <taxon>Multicrustacea</taxon>
        <taxon>Malacostraca</taxon>
        <taxon>Eumalacostraca</taxon>
        <taxon>Eucarida</taxon>
        <taxon>Decapoda</taxon>
        <taxon>Pleocyemata</taxon>
        <taxon>Astacidea</taxon>
        <taxon>Nephropoidea</taxon>
        <taxon>Nephropidae</taxon>
        <taxon>Homarus</taxon>
    </lineage>
</organism>
<name>A0A8J5JK36_HOMAM</name>
<reference evidence="2" key="1">
    <citation type="journal article" date="2021" name="Sci. Adv.">
        <title>The American lobster genome reveals insights on longevity, neural, and immune adaptations.</title>
        <authorList>
            <person name="Polinski J.M."/>
            <person name="Zimin A.V."/>
            <person name="Clark K.F."/>
            <person name="Kohn A.B."/>
            <person name="Sadowski N."/>
            <person name="Timp W."/>
            <person name="Ptitsyn A."/>
            <person name="Khanna P."/>
            <person name="Romanova D.Y."/>
            <person name="Williams P."/>
            <person name="Greenwood S.J."/>
            <person name="Moroz L.L."/>
            <person name="Walt D.R."/>
            <person name="Bodnar A.G."/>
        </authorList>
    </citation>
    <scope>NUCLEOTIDE SEQUENCE</scope>
    <source>
        <strain evidence="2">GMGI-L3</strain>
    </source>
</reference>
<dbReference type="EMBL" id="JAHLQT010033086">
    <property type="protein sequence ID" value="KAG7159642.1"/>
    <property type="molecule type" value="Genomic_DNA"/>
</dbReference>
<dbReference type="InterPro" id="IPR035897">
    <property type="entry name" value="Toll_tir_struct_dom_sf"/>
</dbReference>
<comment type="caution">
    <text evidence="2">The sequence shown here is derived from an EMBL/GenBank/DDBJ whole genome shotgun (WGS) entry which is preliminary data.</text>
</comment>
<evidence type="ECO:0000313" key="2">
    <source>
        <dbReference type="EMBL" id="KAG7159642.1"/>
    </source>
</evidence>
<evidence type="ECO:0000256" key="1">
    <source>
        <dbReference type="SAM" id="Coils"/>
    </source>
</evidence>
<dbReference type="Gene3D" id="3.40.50.10140">
    <property type="entry name" value="Toll/interleukin-1 receptor homology (TIR) domain"/>
    <property type="match status" value="1"/>
</dbReference>
<dbReference type="Proteomes" id="UP000747542">
    <property type="component" value="Unassembled WGS sequence"/>
</dbReference>
<feature type="coiled-coil region" evidence="1">
    <location>
        <begin position="171"/>
        <end position="201"/>
    </location>
</feature>
<gene>
    <name evidence="2" type="ORF">Hamer_G026875</name>
</gene>
<protein>
    <submittedName>
        <fullName evidence="2">Uncharacterized protein</fullName>
    </submittedName>
</protein>
<keyword evidence="1" id="KW-0175">Coiled coil</keyword>
<dbReference type="AlphaFoldDB" id="A0A8J5JK36"/>
<keyword evidence="3" id="KW-1185">Reference proteome</keyword>